<dbReference type="EMBL" id="BARU01048012">
    <property type="protein sequence ID" value="GAH92550.1"/>
    <property type="molecule type" value="Genomic_DNA"/>
</dbReference>
<feature type="non-terminal residue" evidence="1">
    <location>
        <position position="30"/>
    </location>
</feature>
<dbReference type="AlphaFoldDB" id="X1KFZ5"/>
<accession>X1KFZ5</accession>
<evidence type="ECO:0000313" key="1">
    <source>
        <dbReference type="EMBL" id="GAH92550.1"/>
    </source>
</evidence>
<proteinExistence type="predicted"/>
<name>X1KFZ5_9ZZZZ</name>
<protein>
    <submittedName>
        <fullName evidence="1">Uncharacterized protein</fullName>
    </submittedName>
</protein>
<comment type="caution">
    <text evidence="1">The sequence shown here is derived from an EMBL/GenBank/DDBJ whole genome shotgun (WGS) entry which is preliminary data.</text>
</comment>
<sequence length="30" mass="3510">MRKYQQIVTLLENLKLKGMIPNPEEPISLI</sequence>
<reference evidence="1" key="1">
    <citation type="journal article" date="2014" name="Front. Microbiol.">
        <title>High frequency of phylogenetically diverse reductive dehalogenase-homologous genes in deep subseafloor sedimentary metagenomes.</title>
        <authorList>
            <person name="Kawai M."/>
            <person name="Futagami T."/>
            <person name="Toyoda A."/>
            <person name="Takaki Y."/>
            <person name="Nishi S."/>
            <person name="Hori S."/>
            <person name="Arai W."/>
            <person name="Tsubouchi T."/>
            <person name="Morono Y."/>
            <person name="Uchiyama I."/>
            <person name="Ito T."/>
            <person name="Fujiyama A."/>
            <person name="Inagaki F."/>
            <person name="Takami H."/>
        </authorList>
    </citation>
    <scope>NUCLEOTIDE SEQUENCE</scope>
    <source>
        <strain evidence="1">Expedition CK06-06</strain>
    </source>
</reference>
<gene>
    <name evidence="1" type="ORF">S03H2_71615</name>
</gene>
<organism evidence="1">
    <name type="scientific">marine sediment metagenome</name>
    <dbReference type="NCBI Taxonomy" id="412755"/>
    <lineage>
        <taxon>unclassified sequences</taxon>
        <taxon>metagenomes</taxon>
        <taxon>ecological metagenomes</taxon>
    </lineage>
</organism>